<keyword evidence="1" id="KW-0812">Transmembrane</keyword>
<keyword evidence="3" id="KW-1185">Reference proteome</keyword>
<evidence type="ECO:0000256" key="1">
    <source>
        <dbReference type="SAM" id="Phobius"/>
    </source>
</evidence>
<accession>A0A1G8EJ51</accession>
<dbReference type="EMBL" id="FNDK01000009">
    <property type="protein sequence ID" value="SDH69908.1"/>
    <property type="molecule type" value="Genomic_DNA"/>
</dbReference>
<name>A0A1G8EJ51_9BACI</name>
<reference evidence="2 3" key="1">
    <citation type="submission" date="2016-10" db="EMBL/GenBank/DDBJ databases">
        <authorList>
            <person name="de Groot N.N."/>
        </authorList>
    </citation>
    <scope>NUCLEOTIDE SEQUENCE [LARGE SCALE GENOMIC DNA]</scope>
    <source>
        <strain evidence="2 3">DSM 21632</strain>
    </source>
</reference>
<keyword evidence="1" id="KW-0472">Membrane</keyword>
<sequence>MIGRRVPLVFAMPLLPFVVPGEMIPLLPVGTLFSSCFLLFASLAYKKWQTKEKREHAKFSPLQNKVENKQ</sequence>
<evidence type="ECO:0000313" key="3">
    <source>
        <dbReference type="Proteomes" id="UP000199163"/>
    </source>
</evidence>
<proteinExistence type="predicted"/>
<dbReference type="AlphaFoldDB" id="A0A1G8EJ51"/>
<organism evidence="2 3">
    <name type="scientific">Alteribacillus persepolensis</name>
    <dbReference type="NCBI Taxonomy" id="568899"/>
    <lineage>
        <taxon>Bacteria</taxon>
        <taxon>Bacillati</taxon>
        <taxon>Bacillota</taxon>
        <taxon>Bacilli</taxon>
        <taxon>Bacillales</taxon>
        <taxon>Bacillaceae</taxon>
        <taxon>Alteribacillus</taxon>
    </lineage>
</organism>
<protein>
    <submittedName>
        <fullName evidence="2">Uncharacterized protein</fullName>
    </submittedName>
</protein>
<feature type="transmembrane region" description="Helical" evidence="1">
    <location>
        <begin position="23"/>
        <end position="45"/>
    </location>
</feature>
<keyword evidence="1" id="KW-1133">Transmembrane helix</keyword>
<dbReference type="STRING" id="568899.SAMN05192534_109120"/>
<evidence type="ECO:0000313" key="2">
    <source>
        <dbReference type="EMBL" id="SDH69908.1"/>
    </source>
</evidence>
<gene>
    <name evidence="2" type="ORF">SAMN05192534_109120</name>
</gene>
<dbReference type="Proteomes" id="UP000199163">
    <property type="component" value="Unassembled WGS sequence"/>
</dbReference>